<protein>
    <submittedName>
        <fullName evidence="9">Zinc carboxypeptidase</fullName>
    </submittedName>
</protein>
<dbReference type="OrthoDB" id="3626597at2759"/>
<dbReference type="RefSeq" id="XP_022480945.1">
    <property type="nucleotide sequence ID" value="XM_022612328.1"/>
</dbReference>
<reference evidence="9 10" key="1">
    <citation type="submission" date="2016-09" db="EMBL/GenBank/DDBJ databases">
        <authorList>
            <person name="Capua I."/>
            <person name="De Benedictis P."/>
            <person name="Joannis T."/>
            <person name="Lombin L.H."/>
            <person name="Cattoli G."/>
        </authorList>
    </citation>
    <scope>NUCLEOTIDE SEQUENCE [LARGE SCALE GENOMIC DNA]</scope>
    <source>
        <strain evidence="9 10">IMI 309357</strain>
    </source>
</reference>
<evidence type="ECO:0000256" key="6">
    <source>
        <dbReference type="ARBA" id="ARBA00023049"/>
    </source>
</evidence>
<keyword evidence="3" id="KW-0645">Protease</keyword>
<dbReference type="GO" id="GO:0004181">
    <property type="term" value="F:metallocarboxypeptidase activity"/>
    <property type="evidence" value="ECO:0007669"/>
    <property type="project" value="InterPro"/>
</dbReference>
<dbReference type="AlphaFoldDB" id="A0A1G4BQT9"/>
<dbReference type="STRING" id="1209926.A0A1G4BQT9"/>
<dbReference type="EMBL" id="MJBS01000004">
    <property type="protein sequence ID" value="OHF03809.1"/>
    <property type="molecule type" value="Genomic_DNA"/>
</dbReference>
<keyword evidence="10" id="KW-1185">Reference proteome</keyword>
<feature type="signal peptide" evidence="7">
    <location>
        <begin position="1"/>
        <end position="18"/>
    </location>
</feature>
<dbReference type="SUPFAM" id="SSF53187">
    <property type="entry name" value="Zn-dependent exopeptidases"/>
    <property type="match status" value="1"/>
</dbReference>
<gene>
    <name evidence="9" type="ORF">CORC01_00671</name>
</gene>
<feature type="chain" id="PRO_5009603209" evidence="7">
    <location>
        <begin position="19"/>
        <end position="369"/>
    </location>
</feature>
<evidence type="ECO:0000256" key="7">
    <source>
        <dbReference type="SAM" id="SignalP"/>
    </source>
</evidence>
<dbReference type="GO" id="GO:0008270">
    <property type="term" value="F:zinc ion binding"/>
    <property type="evidence" value="ECO:0007669"/>
    <property type="project" value="InterPro"/>
</dbReference>
<keyword evidence="9" id="KW-0121">Carboxypeptidase</keyword>
<keyword evidence="7" id="KW-0732">Signal</keyword>
<accession>A0A1G4BQT9</accession>
<evidence type="ECO:0000313" key="9">
    <source>
        <dbReference type="EMBL" id="OHF03809.1"/>
    </source>
</evidence>
<evidence type="ECO:0000256" key="5">
    <source>
        <dbReference type="ARBA" id="ARBA00022833"/>
    </source>
</evidence>
<keyword evidence="5" id="KW-0862">Zinc</keyword>
<dbReference type="GO" id="GO:0006508">
    <property type="term" value="P:proteolysis"/>
    <property type="evidence" value="ECO:0007669"/>
    <property type="project" value="UniProtKB-KW"/>
</dbReference>
<evidence type="ECO:0000256" key="4">
    <source>
        <dbReference type="ARBA" id="ARBA00022801"/>
    </source>
</evidence>
<dbReference type="Pfam" id="PF00246">
    <property type="entry name" value="Peptidase_M14"/>
    <property type="match status" value="1"/>
</dbReference>
<comment type="cofactor">
    <cofactor evidence="1">
        <name>Zn(2+)</name>
        <dbReference type="ChEBI" id="CHEBI:29105"/>
    </cofactor>
</comment>
<name>A0A1G4BQT9_9PEZI</name>
<keyword evidence="4" id="KW-0378">Hydrolase</keyword>
<evidence type="ECO:0000256" key="1">
    <source>
        <dbReference type="ARBA" id="ARBA00001947"/>
    </source>
</evidence>
<dbReference type="InterPro" id="IPR000834">
    <property type="entry name" value="Peptidase_M14"/>
</dbReference>
<comment type="similarity">
    <text evidence="2">Belongs to the peptidase M14 family.</text>
</comment>
<dbReference type="Proteomes" id="UP000176998">
    <property type="component" value="Unassembled WGS sequence"/>
</dbReference>
<dbReference type="Gene3D" id="3.40.630.10">
    <property type="entry name" value="Zn peptidases"/>
    <property type="match status" value="1"/>
</dbReference>
<dbReference type="PANTHER" id="PTHR11705">
    <property type="entry name" value="PROTEASE FAMILY M14 CARBOXYPEPTIDASE A,B"/>
    <property type="match status" value="1"/>
</dbReference>
<comment type="caution">
    <text evidence="9">The sequence shown here is derived from an EMBL/GenBank/DDBJ whole genome shotgun (WGS) entry which is preliminary data.</text>
</comment>
<organism evidence="9 10">
    <name type="scientific">Colletotrichum orchidophilum</name>
    <dbReference type="NCBI Taxonomy" id="1209926"/>
    <lineage>
        <taxon>Eukaryota</taxon>
        <taxon>Fungi</taxon>
        <taxon>Dikarya</taxon>
        <taxon>Ascomycota</taxon>
        <taxon>Pezizomycotina</taxon>
        <taxon>Sordariomycetes</taxon>
        <taxon>Hypocreomycetidae</taxon>
        <taxon>Glomerellales</taxon>
        <taxon>Glomerellaceae</taxon>
        <taxon>Colletotrichum</taxon>
    </lineage>
</organism>
<keyword evidence="6" id="KW-0482">Metalloprotease</keyword>
<feature type="domain" description="Peptidase M14" evidence="8">
    <location>
        <begin position="100"/>
        <end position="268"/>
    </location>
</feature>
<sequence length="369" mass="41280">MKTTQACVLLSLTLLGEACLLPGEASGARITLPLNYESQQHGCCHRDGRPHRQRQEVLRGLGSRPAGTKLPSLLNVNEIKSAVNDVVQDYDIGYFELQYKTYQNASFFNAKISGERGNCSDPHHVCFNAAIHARESGSSNDITYFISNRDVKHAVATGIVFAWLSNSDRVAYDQAIHTCWWKNRNPAASGGDPEAIGIGLNLNTNFLFDFPEDFATTVAPNVAFVNSADATYHDANAFSEPGTKSIKWVVDEYERETLSDEGVYGEYIPNSDWPEEMFAAARLGHVMDAVVDRPYEVEQSSYLYPTSGTSDHFANSRHFTDAWLGKIHSFVLKFGSCNEGVDCSFYPTPDQSFQHEPARRVRNWRWQIE</sequence>
<dbReference type="GeneID" id="34553838"/>
<dbReference type="PANTHER" id="PTHR11705:SF143">
    <property type="entry name" value="SLL0236 PROTEIN"/>
    <property type="match status" value="1"/>
</dbReference>
<proteinExistence type="inferred from homology"/>
<evidence type="ECO:0000259" key="8">
    <source>
        <dbReference type="Pfam" id="PF00246"/>
    </source>
</evidence>
<evidence type="ECO:0000256" key="2">
    <source>
        <dbReference type="ARBA" id="ARBA00005988"/>
    </source>
</evidence>
<evidence type="ECO:0000256" key="3">
    <source>
        <dbReference type="ARBA" id="ARBA00022670"/>
    </source>
</evidence>
<evidence type="ECO:0000313" key="10">
    <source>
        <dbReference type="Proteomes" id="UP000176998"/>
    </source>
</evidence>